<accession>A0A368QZY4</accession>
<dbReference type="AlphaFoldDB" id="A0A368QZY4"/>
<feature type="region of interest" description="Disordered" evidence="1">
    <location>
        <begin position="165"/>
        <end position="201"/>
    </location>
</feature>
<sequence length="201" mass="22351">MATIPLHRPPLESTPPLAPPRRIEGRDGSRLRRQDCRKGAALWADARRRWLCGAAVAVTTLRGMAGGVQCVRSQRGARRGAERRPTAQCAGRRSERRCMGPRPAARFTRQRGGCRGEGRRWRARTLGGEVRRPKMARRRDERGASGRVAHGQAMRRLLRCDGEAEQGGGAAWRDGAAYGRAGRRPRRSAETSVRWQLGSRV</sequence>
<protein>
    <submittedName>
        <fullName evidence="2">Uncharacterized protein</fullName>
    </submittedName>
</protein>
<evidence type="ECO:0000313" key="2">
    <source>
        <dbReference type="EMBL" id="RCV22840.1"/>
    </source>
</evidence>
<reference evidence="2" key="2">
    <citation type="submission" date="2015-07" db="EMBL/GenBank/DDBJ databases">
        <authorList>
            <person name="Noorani M."/>
        </authorList>
    </citation>
    <scope>NUCLEOTIDE SEQUENCE</scope>
    <source>
        <strain evidence="2">Yugu1</strain>
    </source>
</reference>
<feature type="compositionally biased region" description="Low complexity" evidence="1">
    <location>
        <begin position="171"/>
        <end position="180"/>
    </location>
</feature>
<gene>
    <name evidence="2" type="ORF">SETIT_4G251900v2</name>
</gene>
<name>A0A368QZY4_SETIT</name>
<feature type="compositionally biased region" description="Basic and acidic residues" evidence="1">
    <location>
        <begin position="21"/>
        <end position="31"/>
    </location>
</feature>
<reference evidence="2" key="1">
    <citation type="journal article" date="2012" name="Nat. Biotechnol.">
        <title>Reference genome sequence of the model plant Setaria.</title>
        <authorList>
            <person name="Bennetzen J.L."/>
            <person name="Schmutz J."/>
            <person name="Wang H."/>
            <person name="Percifield R."/>
            <person name="Hawkins J."/>
            <person name="Pontaroli A.C."/>
            <person name="Estep M."/>
            <person name="Feng L."/>
            <person name="Vaughn J.N."/>
            <person name="Grimwood J."/>
            <person name="Jenkins J."/>
            <person name="Barry K."/>
            <person name="Lindquist E."/>
            <person name="Hellsten U."/>
            <person name="Deshpande S."/>
            <person name="Wang X."/>
            <person name="Wu X."/>
            <person name="Mitros T."/>
            <person name="Triplett J."/>
            <person name="Yang X."/>
            <person name="Ye C.Y."/>
            <person name="Mauro-Herrera M."/>
            <person name="Wang L."/>
            <person name="Li P."/>
            <person name="Sharma M."/>
            <person name="Sharma R."/>
            <person name="Ronald P.C."/>
            <person name="Panaud O."/>
            <person name="Kellogg E.A."/>
            <person name="Brutnell T.P."/>
            <person name="Doust A.N."/>
            <person name="Tuskan G.A."/>
            <person name="Rokhsar D."/>
            <person name="Devos K.M."/>
        </authorList>
    </citation>
    <scope>NUCLEOTIDE SEQUENCE [LARGE SCALE GENOMIC DNA]</scope>
    <source>
        <strain evidence="2">Yugu1</strain>
    </source>
</reference>
<proteinExistence type="predicted"/>
<feature type="region of interest" description="Disordered" evidence="1">
    <location>
        <begin position="1"/>
        <end position="31"/>
    </location>
</feature>
<evidence type="ECO:0000256" key="1">
    <source>
        <dbReference type="SAM" id="MobiDB-lite"/>
    </source>
</evidence>
<feature type="region of interest" description="Disordered" evidence="1">
    <location>
        <begin position="75"/>
        <end position="97"/>
    </location>
</feature>
<dbReference type="EMBL" id="CM003531">
    <property type="protein sequence ID" value="RCV22840.1"/>
    <property type="molecule type" value="Genomic_DNA"/>
</dbReference>
<organism evidence="2">
    <name type="scientific">Setaria italica</name>
    <name type="common">Foxtail millet</name>
    <name type="synonym">Panicum italicum</name>
    <dbReference type="NCBI Taxonomy" id="4555"/>
    <lineage>
        <taxon>Eukaryota</taxon>
        <taxon>Viridiplantae</taxon>
        <taxon>Streptophyta</taxon>
        <taxon>Embryophyta</taxon>
        <taxon>Tracheophyta</taxon>
        <taxon>Spermatophyta</taxon>
        <taxon>Magnoliopsida</taxon>
        <taxon>Liliopsida</taxon>
        <taxon>Poales</taxon>
        <taxon>Poaceae</taxon>
        <taxon>PACMAD clade</taxon>
        <taxon>Panicoideae</taxon>
        <taxon>Panicodae</taxon>
        <taxon>Paniceae</taxon>
        <taxon>Cenchrinae</taxon>
        <taxon>Setaria</taxon>
    </lineage>
</organism>